<reference evidence="2" key="1">
    <citation type="submission" date="2017-09" db="EMBL/GenBank/DDBJ databases">
        <title>Depth-based differentiation of microbial function through sediment-hosted aquifers and enrichment of novel symbionts in the deep terrestrial subsurface.</title>
        <authorList>
            <person name="Probst A.J."/>
            <person name="Ladd B."/>
            <person name="Jarett J.K."/>
            <person name="Geller-Mcgrath D.E."/>
            <person name="Sieber C.M.K."/>
            <person name="Emerson J.B."/>
            <person name="Anantharaman K."/>
            <person name="Thomas B.C."/>
            <person name="Malmstrom R."/>
            <person name="Stieglmeier M."/>
            <person name="Klingl A."/>
            <person name="Woyke T."/>
            <person name="Ryan C.M."/>
            <person name="Banfield J.F."/>
        </authorList>
    </citation>
    <scope>NUCLEOTIDE SEQUENCE [LARGE SCALE GENOMIC DNA]</scope>
</reference>
<comment type="caution">
    <text evidence="1">The sequence shown here is derived from an EMBL/GenBank/DDBJ whole genome shotgun (WGS) entry which is preliminary data.</text>
</comment>
<accession>A0A2H0WZI9</accession>
<organism evidence="1 2">
    <name type="scientific">Candidatus Collierbacteria bacterium CG09_land_8_20_14_0_10_46_12</name>
    <dbReference type="NCBI Taxonomy" id="1974533"/>
    <lineage>
        <taxon>Bacteria</taxon>
        <taxon>Candidatus Collieribacteriota</taxon>
    </lineage>
</organism>
<dbReference type="Proteomes" id="UP000229574">
    <property type="component" value="Unassembled WGS sequence"/>
</dbReference>
<dbReference type="EMBL" id="PEYY01000068">
    <property type="protein sequence ID" value="PIS18021.1"/>
    <property type="molecule type" value="Genomic_DNA"/>
</dbReference>
<dbReference type="Gene3D" id="2.40.50.140">
    <property type="entry name" value="Nucleic acid-binding proteins"/>
    <property type="match status" value="1"/>
</dbReference>
<gene>
    <name evidence="1" type="ORF">COT54_01540</name>
</gene>
<sequence length="37" mass="4245">HSAGYALRFPRLVKFRDDKSVNEITTLDEVETMYGQG</sequence>
<proteinExistence type="predicted"/>
<evidence type="ECO:0008006" key="3">
    <source>
        <dbReference type="Google" id="ProtNLM"/>
    </source>
</evidence>
<dbReference type="InterPro" id="IPR012340">
    <property type="entry name" value="NA-bd_OB-fold"/>
</dbReference>
<feature type="non-terminal residue" evidence="1">
    <location>
        <position position="1"/>
    </location>
</feature>
<dbReference type="AlphaFoldDB" id="A0A2H0WZI9"/>
<dbReference type="SUPFAM" id="SSF50249">
    <property type="entry name" value="Nucleic acid-binding proteins"/>
    <property type="match status" value="1"/>
</dbReference>
<protein>
    <recommendedName>
        <fullName evidence="3">DNA ligase (ATP)</fullName>
    </recommendedName>
</protein>
<evidence type="ECO:0000313" key="1">
    <source>
        <dbReference type="EMBL" id="PIS18021.1"/>
    </source>
</evidence>
<name>A0A2H0WZI9_9BACT</name>
<evidence type="ECO:0000313" key="2">
    <source>
        <dbReference type="Proteomes" id="UP000229574"/>
    </source>
</evidence>